<accession>A0ABQ9K853</accession>
<feature type="domain" description="Protein kinase" evidence="1">
    <location>
        <begin position="1"/>
        <end position="179"/>
    </location>
</feature>
<dbReference type="EMBL" id="JARPOI010000391">
    <property type="protein sequence ID" value="KAJ9128787.1"/>
    <property type="molecule type" value="Genomic_DNA"/>
</dbReference>
<evidence type="ECO:0000313" key="3">
    <source>
        <dbReference type="Proteomes" id="UP001174677"/>
    </source>
</evidence>
<name>A0ABQ9K853_HEVBR</name>
<evidence type="ECO:0000259" key="1">
    <source>
        <dbReference type="PROSITE" id="PS50011"/>
    </source>
</evidence>
<dbReference type="PANTHER" id="PTHR48008">
    <property type="entry name" value="LEUCINE-RICH REPEAT RECEPTOR-LIKE PROTEIN KINASE IMK3-RELATED"/>
    <property type="match status" value="1"/>
</dbReference>
<dbReference type="PROSITE" id="PS00108">
    <property type="entry name" value="PROTEIN_KINASE_ST"/>
    <property type="match status" value="1"/>
</dbReference>
<gene>
    <name evidence="2" type="ORF">P3X46_034478</name>
</gene>
<dbReference type="SUPFAM" id="SSF56112">
    <property type="entry name" value="Protein kinase-like (PK-like)"/>
    <property type="match status" value="1"/>
</dbReference>
<comment type="caution">
    <text evidence="2">The sequence shown here is derived from an EMBL/GenBank/DDBJ whole genome shotgun (WGS) entry which is preliminary data.</text>
</comment>
<dbReference type="InterPro" id="IPR052451">
    <property type="entry name" value="Ser/Thr_kinase-like"/>
</dbReference>
<proteinExistence type="predicted"/>
<reference evidence="2 3" key="1">
    <citation type="journal article" date="2023" name="Plant Biotechnol. J.">
        <title>Chromosome-level wild Hevea brasiliensis genome provides new tools for genomic-assisted breeding and valuable loci to elevate rubber yield.</title>
        <authorList>
            <person name="Cheng H."/>
            <person name="Song X."/>
            <person name="Hu Y."/>
            <person name="Wu T."/>
            <person name="Yang Q."/>
            <person name="An Z."/>
            <person name="Feng S."/>
            <person name="Deng Z."/>
            <person name="Wu W."/>
            <person name="Zeng X."/>
            <person name="Tu M."/>
            <person name="Wang X."/>
            <person name="Huang H."/>
        </authorList>
    </citation>
    <scope>NUCLEOTIDE SEQUENCE [LARGE SCALE GENOMIC DNA]</scope>
    <source>
        <strain evidence="2">MT/VB/25A 57/8</strain>
    </source>
</reference>
<protein>
    <recommendedName>
        <fullName evidence="1">Protein kinase domain-containing protein</fullName>
    </recommendedName>
</protein>
<dbReference type="Gene3D" id="1.10.510.10">
    <property type="entry name" value="Transferase(Phosphotransferase) domain 1"/>
    <property type="match status" value="1"/>
</dbReference>
<organism evidence="2 3">
    <name type="scientific">Hevea brasiliensis</name>
    <name type="common">Para rubber tree</name>
    <name type="synonym">Siphonia brasiliensis</name>
    <dbReference type="NCBI Taxonomy" id="3981"/>
    <lineage>
        <taxon>Eukaryota</taxon>
        <taxon>Viridiplantae</taxon>
        <taxon>Streptophyta</taxon>
        <taxon>Embryophyta</taxon>
        <taxon>Tracheophyta</taxon>
        <taxon>Spermatophyta</taxon>
        <taxon>Magnoliopsida</taxon>
        <taxon>eudicotyledons</taxon>
        <taxon>Gunneridae</taxon>
        <taxon>Pentapetalae</taxon>
        <taxon>rosids</taxon>
        <taxon>fabids</taxon>
        <taxon>Malpighiales</taxon>
        <taxon>Euphorbiaceae</taxon>
        <taxon>Crotonoideae</taxon>
        <taxon>Micrandreae</taxon>
        <taxon>Hevea</taxon>
    </lineage>
</organism>
<dbReference type="PROSITE" id="PS50011">
    <property type="entry name" value="PROTEIN_KINASE_DOM"/>
    <property type="match status" value="1"/>
</dbReference>
<dbReference type="InterPro" id="IPR011009">
    <property type="entry name" value="Kinase-like_dom_sf"/>
</dbReference>
<dbReference type="InterPro" id="IPR008271">
    <property type="entry name" value="Ser/Thr_kinase_AS"/>
</dbReference>
<dbReference type="Pfam" id="PF00069">
    <property type="entry name" value="Pkinase"/>
    <property type="match status" value="1"/>
</dbReference>
<keyword evidence="3" id="KW-1185">Reference proteome</keyword>
<dbReference type="InterPro" id="IPR000719">
    <property type="entry name" value="Prot_kinase_dom"/>
</dbReference>
<evidence type="ECO:0000313" key="2">
    <source>
        <dbReference type="EMBL" id="KAJ9128787.1"/>
    </source>
</evidence>
<sequence>MIDVASALEYLHHGFSRPIVHCDLKPSNVLLDANMVAHVADFGIAKLLGEGDSMTQTRTLATIGNMAPEYGSEGIVSMKGDVYSFGILLMETFKRKKPTDDMFGGRMSLKEYIKEALPDAVVEIADANLLTGEENFADKKDGVSFILGLSVECCVEVPDERNGITQVLSTLVTIRTQFLATLAKTNEIGR</sequence>
<dbReference type="Proteomes" id="UP001174677">
    <property type="component" value="Unassembled WGS sequence"/>
</dbReference>
<dbReference type="PANTHER" id="PTHR48008:SF14">
    <property type="entry name" value="PROTEIN KINASE DOMAIN-CONTAINING PROTEIN"/>
    <property type="match status" value="1"/>
</dbReference>